<evidence type="ECO:0000256" key="1">
    <source>
        <dbReference type="SAM" id="MobiDB-lite"/>
    </source>
</evidence>
<keyword evidence="2" id="KW-0732">Signal</keyword>
<organism evidence="3 4">
    <name type="scientific">Hypsibius exemplaris</name>
    <name type="common">Freshwater tardigrade</name>
    <dbReference type="NCBI Taxonomy" id="2072580"/>
    <lineage>
        <taxon>Eukaryota</taxon>
        <taxon>Metazoa</taxon>
        <taxon>Ecdysozoa</taxon>
        <taxon>Tardigrada</taxon>
        <taxon>Eutardigrada</taxon>
        <taxon>Parachela</taxon>
        <taxon>Hypsibioidea</taxon>
        <taxon>Hypsibiidae</taxon>
        <taxon>Hypsibius</taxon>
    </lineage>
</organism>
<evidence type="ECO:0000313" key="3">
    <source>
        <dbReference type="EMBL" id="OQV24500.1"/>
    </source>
</evidence>
<evidence type="ECO:0000313" key="4">
    <source>
        <dbReference type="Proteomes" id="UP000192578"/>
    </source>
</evidence>
<dbReference type="AlphaFoldDB" id="A0A1W0XAR7"/>
<evidence type="ECO:0000256" key="2">
    <source>
        <dbReference type="SAM" id="SignalP"/>
    </source>
</evidence>
<feature type="region of interest" description="Disordered" evidence="1">
    <location>
        <begin position="94"/>
        <end position="114"/>
    </location>
</feature>
<gene>
    <name evidence="3" type="ORF">BV898_01562</name>
</gene>
<dbReference type="EMBL" id="MTYJ01000006">
    <property type="protein sequence ID" value="OQV24500.1"/>
    <property type="molecule type" value="Genomic_DNA"/>
</dbReference>
<feature type="chain" id="PRO_5013366027" evidence="2">
    <location>
        <begin position="18"/>
        <end position="114"/>
    </location>
</feature>
<dbReference type="Proteomes" id="UP000192578">
    <property type="component" value="Unassembled WGS sequence"/>
</dbReference>
<accession>A0A1W0XAR7</accession>
<comment type="caution">
    <text evidence="3">The sequence shown here is derived from an EMBL/GenBank/DDBJ whole genome shotgun (WGS) entry which is preliminary data.</text>
</comment>
<feature type="signal peptide" evidence="2">
    <location>
        <begin position="1"/>
        <end position="17"/>
    </location>
</feature>
<name>A0A1W0XAR7_HYPEX</name>
<feature type="compositionally biased region" description="Basic residues" evidence="1">
    <location>
        <begin position="104"/>
        <end position="114"/>
    </location>
</feature>
<protein>
    <submittedName>
        <fullName evidence="3">Uncharacterized protein</fullName>
    </submittedName>
</protein>
<proteinExistence type="predicted"/>
<sequence>MVMFGFLLALLTPPRNTFIEGGQIREKNGRPAMTWDNVSRTVTTREVGRDLGRWEHLPRVGYLVQTRPRILYESPPKGGDSNYQEYPTMSRVTASGVTSEAHTGCKHSPKCSVN</sequence>
<keyword evidence="4" id="KW-1185">Reference proteome</keyword>
<reference evidence="4" key="1">
    <citation type="submission" date="2017-01" db="EMBL/GenBank/DDBJ databases">
        <title>Comparative genomics of anhydrobiosis in the tardigrade Hypsibius dujardini.</title>
        <authorList>
            <person name="Yoshida Y."/>
            <person name="Koutsovoulos G."/>
            <person name="Laetsch D."/>
            <person name="Stevens L."/>
            <person name="Kumar S."/>
            <person name="Horikawa D."/>
            <person name="Ishino K."/>
            <person name="Komine S."/>
            <person name="Tomita M."/>
            <person name="Blaxter M."/>
            <person name="Arakawa K."/>
        </authorList>
    </citation>
    <scope>NUCLEOTIDE SEQUENCE [LARGE SCALE GENOMIC DNA]</scope>
    <source>
        <strain evidence="4">Z151</strain>
    </source>
</reference>